<accession>A0A8S5V752</accession>
<name>A0A8S5V752_9CAUD</name>
<organism evidence="1">
    <name type="scientific">Siphoviridae sp. ctneY2</name>
    <dbReference type="NCBI Taxonomy" id="2825664"/>
    <lineage>
        <taxon>Viruses</taxon>
        <taxon>Duplodnaviria</taxon>
        <taxon>Heunggongvirae</taxon>
        <taxon>Uroviricota</taxon>
        <taxon>Caudoviricetes</taxon>
    </lineage>
</organism>
<protein>
    <submittedName>
        <fullName evidence="1">Uncharacterized protein</fullName>
    </submittedName>
</protein>
<proteinExistence type="predicted"/>
<dbReference type="EMBL" id="BK016210">
    <property type="protein sequence ID" value="DAG02548.1"/>
    <property type="molecule type" value="Genomic_DNA"/>
</dbReference>
<sequence length="144" mass="16864">MSVEIIYEKKYPRIDPMEEMKQIELEMADEPEEPTPSFEEIMQKIQENTTYVLMPERIKASENFIQAAIEVSELYELDTKIERHFDHISVNYSFNCCGGLRDINTVFGMADQFSFFKDIYGWDITVSLDFFTHATLRNGRVVSP</sequence>
<evidence type="ECO:0000313" key="1">
    <source>
        <dbReference type="EMBL" id="DAG02548.1"/>
    </source>
</evidence>
<reference evidence="1" key="1">
    <citation type="journal article" date="2021" name="Proc. Natl. Acad. Sci. U.S.A.">
        <title>A Catalog of Tens of Thousands of Viruses from Human Metagenomes Reveals Hidden Associations with Chronic Diseases.</title>
        <authorList>
            <person name="Tisza M.J."/>
            <person name="Buck C.B."/>
        </authorList>
    </citation>
    <scope>NUCLEOTIDE SEQUENCE</scope>
    <source>
        <strain evidence="1">CtneY2</strain>
    </source>
</reference>